<evidence type="ECO:0000313" key="2">
    <source>
        <dbReference type="Proteomes" id="UP001381693"/>
    </source>
</evidence>
<dbReference type="AlphaFoldDB" id="A0AAN8X443"/>
<proteinExistence type="predicted"/>
<gene>
    <name evidence="1" type="ORF">SK128_021497</name>
</gene>
<keyword evidence="2" id="KW-1185">Reference proteome</keyword>
<comment type="caution">
    <text evidence="1">The sequence shown here is derived from an EMBL/GenBank/DDBJ whole genome shotgun (WGS) entry which is preliminary data.</text>
</comment>
<protein>
    <submittedName>
        <fullName evidence="1">Uncharacterized protein</fullName>
    </submittedName>
</protein>
<evidence type="ECO:0000313" key="1">
    <source>
        <dbReference type="EMBL" id="KAK7071704.1"/>
    </source>
</evidence>
<name>A0AAN8X443_HALRR</name>
<accession>A0AAN8X443</accession>
<reference evidence="1 2" key="1">
    <citation type="submission" date="2023-11" db="EMBL/GenBank/DDBJ databases">
        <title>Halocaridina rubra genome assembly.</title>
        <authorList>
            <person name="Smith C."/>
        </authorList>
    </citation>
    <scope>NUCLEOTIDE SEQUENCE [LARGE SCALE GENOMIC DNA]</scope>
    <source>
        <strain evidence="1">EP-1</strain>
        <tissue evidence="1">Whole</tissue>
    </source>
</reference>
<sequence length="100" mass="11368">MFRSSCPCKRKIVESAFIETTNKFNISKASDGILWKAEHLTLAAWVSACLSSRSGTRRGRTLCQPTAFYRVLAAAEIMRGWFCPMQFQEHPDSLHGKPRF</sequence>
<dbReference type="EMBL" id="JAXCGZ010014048">
    <property type="protein sequence ID" value="KAK7071704.1"/>
    <property type="molecule type" value="Genomic_DNA"/>
</dbReference>
<organism evidence="1 2">
    <name type="scientific">Halocaridina rubra</name>
    <name type="common">Hawaiian red shrimp</name>
    <dbReference type="NCBI Taxonomy" id="373956"/>
    <lineage>
        <taxon>Eukaryota</taxon>
        <taxon>Metazoa</taxon>
        <taxon>Ecdysozoa</taxon>
        <taxon>Arthropoda</taxon>
        <taxon>Crustacea</taxon>
        <taxon>Multicrustacea</taxon>
        <taxon>Malacostraca</taxon>
        <taxon>Eumalacostraca</taxon>
        <taxon>Eucarida</taxon>
        <taxon>Decapoda</taxon>
        <taxon>Pleocyemata</taxon>
        <taxon>Caridea</taxon>
        <taxon>Atyoidea</taxon>
        <taxon>Atyidae</taxon>
        <taxon>Halocaridina</taxon>
    </lineage>
</organism>
<dbReference type="Proteomes" id="UP001381693">
    <property type="component" value="Unassembled WGS sequence"/>
</dbReference>